<reference evidence="3" key="1">
    <citation type="submission" date="2021-01" db="EMBL/GenBank/DDBJ databases">
        <title>Modified the classification status of verrucomicrobia.</title>
        <authorList>
            <person name="Feng X."/>
        </authorList>
    </citation>
    <scope>NUCLEOTIDE SEQUENCE</scope>
    <source>
        <strain evidence="3">KCTC 13126</strain>
    </source>
</reference>
<name>A0A934VPC9_9BACT</name>
<feature type="region of interest" description="Disordered" evidence="1">
    <location>
        <begin position="129"/>
        <end position="173"/>
    </location>
</feature>
<dbReference type="Gene3D" id="3.40.630.30">
    <property type="match status" value="1"/>
</dbReference>
<accession>A0A934VPC9</accession>
<feature type="domain" description="N-acetyltransferase" evidence="2">
    <location>
        <begin position="20"/>
        <end position="125"/>
    </location>
</feature>
<organism evidence="3 4">
    <name type="scientific">Pelagicoccus mobilis</name>
    <dbReference type="NCBI Taxonomy" id="415221"/>
    <lineage>
        <taxon>Bacteria</taxon>
        <taxon>Pseudomonadati</taxon>
        <taxon>Verrucomicrobiota</taxon>
        <taxon>Opitutia</taxon>
        <taxon>Puniceicoccales</taxon>
        <taxon>Pelagicoccaceae</taxon>
        <taxon>Pelagicoccus</taxon>
    </lineage>
</organism>
<keyword evidence="4" id="KW-1185">Reference proteome</keyword>
<dbReference type="Proteomes" id="UP000617628">
    <property type="component" value="Unassembled WGS sequence"/>
</dbReference>
<dbReference type="RefSeq" id="WP_200353909.1">
    <property type="nucleotide sequence ID" value="NZ_JAENIL010000003.1"/>
</dbReference>
<protein>
    <submittedName>
        <fullName evidence="3">GNAT family N-acetyltransferase</fullName>
    </submittedName>
</protein>
<evidence type="ECO:0000313" key="4">
    <source>
        <dbReference type="Proteomes" id="UP000617628"/>
    </source>
</evidence>
<dbReference type="EMBL" id="JAENIL010000003">
    <property type="protein sequence ID" value="MBK1875690.1"/>
    <property type="molecule type" value="Genomic_DNA"/>
</dbReference>
<feature type="compositionally biased region" description="Basic and acidic residues" evidence="1">
    <location>
        <begin position="136"/>
        <end position="151"/>
    </location>
</feature>
<dbReference type="Pfam" id="PF13302">
    <property type="entry name" value="Acetyltransf_3"/>
    <property type="match status" value="1"/>
</dbReference>
<dbReference type="InterPro" id="IPR016181">
    <property type="entry name" value="Acyl_CoA_acyltransferase"/>
</dbReference>
<proteinExistence type="predicted"/>
<dbReference type="AlphaFoldDB" id="A0A934VPC9"/>
<dbReference type="InterPro" id="IPR000182">
    <property type="entry name" value="GNAT_dom"/>
</dbReference>
<dbReference type="SUPFAM" id="SSF55729">
    <property type="entry name" value="Acyl-CoA N-acyltransferases (Nat)"/>
    <property type="match status" value="1"/>
</dbReference>
<gene>
    <name evidence="3" type="ORF">JIN87_02360</name>
</gene>
<evidence type="ECO:0000259" key="2">
    <source>
        <dbReference type="Pfam" id="PF13302"/>
    </source>
</evidence>
<dbReference type="GO" id="GO:0016747">
    <property type="term" value="F:acyltransferase activity, transferring groups other than amino-acyl groups"/>
    <property type="evidence" value="ECO:0007669"/>
    <property type="project" value="InterPro"/>
</dbReference>
<sequence length="173" mass="18989">MTHTTASKKNIPSIIETEHLLLRTPRIEDAFALLDLASADEAFANATVGQSSATLDTACTAIARMLDEQRSGSGSWWVVTEKNSNRVIGLTGFNTRDAGRGPLNALATDVLGRGYAREVITALINSSSPMQSLHDSFNHAPERPEEPEHTPPTRWYWHNKPSRQPRPGTLRCA</sequence>
<comment type="caution">
    <text evidence="3">The sequence shown here is derived from an EMBL/GenBank/DDBJ whole genome shotgun (WGS) entry which is preliminary data.</text>
</comment>
<evidence type="ECO:0000313" key="3">
    <source>
        <dbReference type="EMBL" id="MBK1875690.1"/>
    </source>
</evidence>
<evidence type="ECO:0000256" key="1">
    <source>
        <dbReference type="SAM" id="MobiDB-lite"/>
    </source>
</evidence>